<evidence type="ECO:0000256" key="5">
    <source>
        <dbReference type="ARBA" id="ARBA00023110"/>
    </source>
</evidence>
<name>A0A8G1EGE2_9EURY</name>
<organism evidence="11 12">
    <name type="scientific">Methanofollis formosanus</name>
    <dbReference type="NCBI Taxonomy" id="299308"/>
    <lineage>
        <taxon>Archaea</taxon>
        <taxon>Methanobacteriati</taxon>
        <taxon>Methanobacteriota</taxon>
        <taxon>Stenosarchaea group</taxon>
        <taxon>Methanomicrobia</taxon>
        <taxon>Methanomicrobiales</taxon>
        <taxon>Methanomicrobiaceae</taxon>
        <taxon>Methanofollis</taxon>
    </lineage>
</organism>
<feature type="domain" description="PPIase FKBP-type" evidence="10">
    <location>
        <begin position="7"/>
        <end position="69"/>
    </location>
</feature>
<evidence type="ECO:0000256" key="8">
    <source>
        <dbReference type="PROSITE-ProRule" id="PRU00277"/>
    </source>
</evidence>
<dbReference type="GO" id="GO:0005737">
    <property type="term" value="C:cytoplasm"/>
    <property type="evidence" value="ECO:0007669"/>
    <property type="project" value="UniProtKB-SubCell"/>
</dbReference>
<dbReference type="PANTHER" id="PTHR47861:SF3">
    <property type="entry name" value="FKBP-TYPE PEPTIDYL-PROLYL CIS-TRANS ISOMERASE SLYD"/>
    <property type="match status" value="1"/>
</dbReference>
<dbReference type="PANTHER" id="PTHR47861">
    <property type="entry name" value="FKBP-TYPE PEPTIDYL-PROLYL CIS-TRANS ISOMERASE SLYD"/>
    <property type="match status" value="1"/>
</dbReference>
<evidence type="ECO:0000259" key="10">
    <source>
        <dbReference type="PROSITE" id="PS50059"/>
    </source>
</evidence>
<protein>
    <recommendedName>
        <fullName evidence="9">Peptidyl-prolyl cis-trans isomerase</fullName>
        <ecNumber evidence="9">5.2.1.8</ecNumber>
    </recommendedName>
</protein>
<dbReference type="EMBL" id="CP037968">
    <property type="protein sequence ID" value="QYZ79738.1"/>
    <property type="molecule type" value="Genomic_DNA"/>
</dbReference>
<dbReference type="EC" id="5.2.1.8" evidence="9"/>
<comment type="subcellular location">
    <subcellularLocation>
        <location evidence="2">Cytoplasm</location>
    </subcellularLocation>
</comment>
<evidence type="ECO:0000256" key="1">
    <source>
        <dbReference type="ARBA" id="ARBA00000971"/>
    </source>
</evidence>
<keyword evidence="5 8" id="KW-0697">Rotamase</keyword>
<dbReference type="InterPro" id="IPR046357">
    <property type="entry name" value="PPIase_dom_sf"/>
</dbReference>
<evidence type="ECO:0000256" key="4">
    <source>
        <dbReference type="ARBA" id="ARBA00022490"/>
    </source>
</evidence>
<keyword evidence="4" id="KW-0963">Cytoplasm</keyword>
<keyword evidence="7 8" id="KW-0413">Isomerase</keyword>
<dbReference type="Proteomes" id="UP000826709">
    <property type="component" value="Chromosome"/>
</dbReference>
<evidence type="ECO:0000256" key="6">
    <source>
        <dbReference type="ARBA" id="ARBA00023186"/>
    </source>
</evidence>
<keyword evidence="12" id="KW-1185">Reference proteome</keyword>
<comment type="similarity">
    <text evidence="3 9">Belongs to the FKBP-type PPIase family.</text>
</comment>
<evidence type="ECO:0000313" key="11">
    <source>
        <dbReference type="EMBL" id="QYZ79738.1"/>
    </source>
</evidence>
<dbReference type="Pfam" id="PF00254">
    <property type="entry name" value="FKBP_C"/>
    <property type="match status" value="1"/>
</dbReference>
<keyword evidence="6" id="KW-0143">Chaperone</keyword>
<accession>A0A8G1EGE2</accession>
<proteinExistence type="inferred from homology"/>
<sequence>MERAAQGDVVLVEYTGTLDDGTVFDHSEEPQEVTLGEGTINPAFEETLIGMAPGETKTVFLPAKKAYGPHKMRLVFRIRRKKLNLPEEPVPGGIARVSLENGKSSLVTIKEVSERWVVVDANHPLAGKDLTFSLTLMEIRRRA</sequence>
<evidence type="ECO:0000256" key="2">
    <source>
        <dbReference type="ARBA" id="ARBA00004496"/>
    </source>
</evidence>
<reference evidence="11" key="1">
    <citation type="journal article" date="2005" name="Int. J. Syst. Evol. Microbiol.">
        <title>Methanofollis formosanus sp. nov., isolated from a fish pond.</title>
        <authorList>
            <person name="Wu S.Y."/>
            <person name="Chen S.C."/>
            <person name="Lai M.C."/>
        </authorList>
    </citation>
    <scope>NUCLEOTIDE SEQUENCE</scope>
    <source>
        <strain evidence="11">ML15</strain>
    </source>
</reference>
<comment type="catalytic activity">
    <reaction evidence="1 8 9">
        <text>[protein]-peptidylproline (omega=180) = [protein]-peptidylproline (omega=0)</text>
        <dbReference type="Rhea" id="RHEA:16237"/>
        <dbReference type="Rhea" id="RHEA-COMP:10747"/>
        <dbReference type="Rhea" id="RHEA-COMP:10748"/>
        <dbReference type="ChEBI" id="CHEBI:83833"/>
        <dbReference type="ChEBI" id="CHEBI:83834"/>
        <dbReference type="EC" id="5.2.1.8"/>
    </reaction>
</comment>
<dbReference type="GO" id="GO:0003755">
    <property type="term" value="F:peptidyl-prolyl cis-trans isomerase activity"/>
    <property type="evidence" value="ECO:0007669"/>
    <property type="project" value="UniProtKB-UniRule"/>
</dbReference>
<dbReference type="KEGG" id="mfk:E2N92_10020"/>
<evidence type="ECO:0000256" key="9">
    <source>
        <dbReference type="RuleBase" id="RU003915"/>
    </source>
</evidence>
<dbReference type="AlphaFoldDB" id="A0A8G1EGE2"/>
<dbReference type="PROSITE" id="PS50059">
    <property type="entry name" value="FKBP_PPIASE"/>
    <property type="match status" value="1"/>
</dbReference>
<dbReference type="RefSeq" id="WP_220681045.1">
    <property type="nucleotide sequence ID" value="NZ_CP037968.1"/>
</dbReference>
<dbReference type="InterPro" id="IPR001179">
    <property type="entry name" value="PPIase_FKBP_dom"/>
</dbReference>
<dbReference type="OrthoDB" id="8615at2157"/>
<gene>
    <name evidence="11" type="ORF">E2N92_10020</name>
</gene>
<dbReference type="SUPFAM" id="SSF54534">
    <property type="entry name" value="FKBP-like"/>
    <property type="match status" value="1"/>
</dbReference>
<dbReference type="Gene3D" id="3.10.50.40">
    <property type="match status" value="1"/>
</dbReference>
<dbReference type="GO" id="GO:0042026">
    <property type="term" value="P:protein refolding"/>
    <property type="evidence" value="ECO:0007669"/>
    <property type="project" value="UniProtKB-ARBA"/>
</dbReference>
<evidence type="ECO:0000256" key="3">
    <source>
        <dbReference type="ARBA" id="ARBA00006577"/>
    </source>
</evidence>
<evidence type="ECO:0000256" key="7">
    <source>
        <dbReference type="ARBA" id="ARBA00023235"/>
    </source>
</evidence>
<reference evidence="11" key="2">
    <citation type="submission" date="2019-03" db="EMBL/GenBank/DDBJ databases">
        <authorList>
            <person name="Chen S.-C."/>
            <person name="Wu S.-Y."/>
            <person name="Lai M.-C."/>
        </authorList>
    </citation>
    <scope>NUCLEOTIDE SEQUENCE</scope>
    <source>
        <strain evidence="11">ML15</strain>
    </source>
</reference>
<evidence type="ECO:0000313" key="12">
    <source>
        <dbReference type="Proteomes" id="UP000826709"/>
    </source>
</evidence>